<evidence type="ECO:0000256" key="1">
    <source>
        <dbReference type="ARBA" id="ARBA00009820"/>
    </source>
</evidence>
<dbReference type="Gene3D" id="2.120.10.30">
    <property type="entry name" value="TolB, C-terminal domain"/>
    <property type="match status" value="1"/>
</dbReference>
<dbReference type="STRING" id="1914963.AWW67_10800"/>
<comment type="similarity">
    <text evidence="1">Belongs to the TolB family.</text>
</comment>
<sequence length="129" mass="14576">MKTHNFTHLILVLILFLNACNIKKQDSKENSSKSLSYEIAYSSKETGDAEIYLTDDKAKSKTRITNRSGRDGYIAWSPDGTRIASYGYYDGGNTWSIHTMNHDGTNLKRLTHAKNKWDSSPAWSPDGKK</sequence>
<dbReference type="Proteomes" id="UP000075663">
    <property type="component" value="Unassembled WGS sequence"/>
</dbReference>
<name>A0A150XM09_9BACT</name>
<dbReference type="InterPro" id="IPR011659">
    <property type="entry name" value="WD40"/>
</dbReference>
<reference evidence="2 3" key="1">
    <citation type="submission" date="2016-01" db="EMBL/GenBank/DDBJ databases">
        <title>Genome sequencing of Roseivirga seohaensis SW-152.</title>
        <authorList>
            <person name="Selvaratnam C."/>
            <person name="Thevarajoo S."/>
            <person name="Goh K.M."/>
            <person name="Ee R."/>
            <person name="Chan K.-G."/>
            <person name="Chong C.S."/>
        </authorList>
    </citation>
    <scope>NUCLEOTIDE SEQUENCE [LARGE SCALE GENOMIC DNA]</scope>
    <source>
        <strain evidence="2 3">SW-152</strain>
    </source>
</reference>
<comment type="caution">
    <text evidence="2">The sequence shown here is derived from an EMBL/GenBank/DDBJ whole genome shotgun (WGS) entry which is preliminary data.</text>
</comment>
<organism evidence="2 3">
    <name type="scientific">Roseivirga seohaensis</name>
    <dbReference type="NCBI Taxonomy" id="1914963"/>
    <lineage>
        <taxon>Bacteria</taxon>
        <taxon>Pseudomonadati</taxon>
        <taxon>Bacteroidota</taxon>
        <taxon>Cytophagia</taxon>
        <taxon>Cytophagales</taxon>
        <taxon>Roseivirgaceae</taxon>
        <taxon>Roseivirga</taxon>
    </lineage>
</organism>
<dbReference type="PANTHER" id="PTHR36842:SF1">
    <property type="entry name" value="PROTEIN TOLB"/>
    <property type="match status" value="1"/>
</dbReference>
<evidence type="ECO:0000313" key="3">
    <source>
        <dbReference type="Proteomes" id="UP000075663"/>
    </source>
</evidence>
<gene>
    <name evidence="2" type="ORF">AWW67_10800</name>
</gene>
<dbReference type="SUPFAM" id="SSF69304">
    <property type="entry name" value="Tricorn protease N-terminal domain"/>
    <property type="match status" value="1"/>
</dbReference>
<dbReference type="EMBL" id="LRPB01000048">
    <property type="protein sequence ID" value="KYG79797.1"/>
    <property type="molecule type" value="Genomic_DNA"/>
</dbReference>
<dbReference type="Pfam" id="PF07676">
    <property type="entry name" value="PD40"/>
    <property type="match status" value="2"/>
</dbReference>
<dbReference type="InterPro" id="IPR011042">
    <property type="entry name" value="6-blade_b-propeller_TolB-like"/>
</dbReference>
<dbReference type="PANTHER" id="PTHR36842">
    <property type="entry name" value="PROTEIN TOLB HOMOLOG"/>
    <property type="match status" value="1"/>
</dbReference>
<dbReference type="RefSeq" id="WP_062302797.1">
    <property type="nucleotide sequence ID" value="NZ_LRPB01000048.1"/>
</dbReference>
<proteinExistence type="inferred from homology"/>
<dbReference type="AlphaFoldDB" id="A0A150XM09"/>
<evidence type="ECO:0000313" key="2">
    <source>
        <dbReference type="EMBL" id="KYG79797.1"/>
    </source>
</evidence>
<protein>
    <recommendedName>
        <fullName evidence="4">DUF5050 domain-containing protein</fullName>
    </recommendedName>
</protein>
<accession>A0A150XM09</accession>
<evidence type="ECO:0008006" key="4">
    <source>
        <dbReference type="Google" id="ProtNLM"/>
    </source>
</evidence>